<dbReference type="GeneID" id="94836940"/>
<dbReference type="VEuPathDB" id="TrichDB:TRFO_21865"/>
<dbReference type="Pfam" id="PF13855">
    <property type="entry name" value="LRR_8"/>
    <property type="match status" value="1"/>
</dbReference>
<dbReference type="PROSITE" id="PS51450">
    <property type="entry name" value="LRR"/>
    <property type="match status" value="1"/>
</dbReference>
<feature type="coiled-coil region" evidence="3">
    <location>
        <begin position="388"/>
        <end position="415"/>
    </location>
</feature>
<keyword evidence="2" id="KW-0677">Repeat</keyword>
<reference evidence="4" key="1">
    <citation type="submission" date="2016-10" db="EMBL/GenBank/DDBJ databases">
        <authorList>
            <person name="Benchimol M."/>
            <person name="Almeida L.G."/>
            <person name="Vasconcelos A.T."/>
            <person name="Perreira-Neves A."/>
            <person name="Rosa I.A."/>
            <person name="Tasca T."/>
            <person name="Bogo M.R."/>
            <person name="de Souza W."/>
        </authorList>
    </citation>
    <scope>NUCLEOTIDE SEQUENCE [LARGE SCALE GENOMIC DNA]</scope>
    <source>
        <strain evidence="4">K</strain>
    </source>
</reference>
<sequence>MEEEEEEEIPEKIIFPPEKQIPLDIFQVENIDGIIDCHLAAYFTIYAIRKMDLPIPSDCTVKDLLFMIEGIYLEEDFTKDQFLEFFAQCYKEIKDEFLNEDDEFDEEEEYFELTPKFIQDHLSDLQPVEGSDFCFTFSAFCLRNADVTDVKPIAEFESLTTISLKSNFIRDISPLQKMPRLKNLDLTGNIIRKIKQFNFPVLEDLNLSKNIINTVESINCPKLKVLNVSENKIFYIAPYMLEKCPSLEVLDFSTNLIRDIREGTFVGLKKLKELKLNINMLTSLAYSISKDLREVTSIDLSDNPLNNLNGLDYLISLKTCDLHKTALSTLKELQPLFGHPCLKVLNIYETALYDVDDIRLDIIHLCPTIEVIDEEPVTFNERLDSEALIAYRKEEEEEEEENELLQTEIYTEEEDTDNVNYEFKARLN</sequence>
<proteinExistence type="predicted"/>
<gene>
    <name evidence="4" type="ORF">TRFO_21865</name>
</gene>
<dbReference type="RefSeq" id="XP_068362432.1">
    <property type="nucleotide sequence ID" value="XM_068502236.1"/>
</dbReference>
<dbReference type="InterPro" id="IPR032675">
    <property type="entry name" value="LRR_dom_sf"/>
</dbReference>
<evidence type="ECO:0000256" key="2">
    <source>
        <dbReference type="ARBA" id="ARBA00022737"/>
    </source>
</evidence>
<keyword evidence="1" id="KW-0433">Leucine-rich repeat</keyword>
<evidence type="ECO:0000256" key="3">
    <source>
        <dbReference type="SAM" id="Coils"/>
    </source>
</evidence>
<evidence type="ECO:0000313" key="4">
    <source>
        <dbReference type="EMBL" id="OHT09296.1"/>
    </source>
</evidence>
<keyword evidence="3" id="KW-0175">Coiled coil</keyword>
<comment type="caution">
    <text evidence="4">The sequence shown here is derived from an EMBL/GenBank/DDBJ whole genome shotgun (WGS) entry which is preliminary data.</text>
</comment>
<dbReference type="OrthoDB" id="271226at2759"/>
<dbReference type="SUPFAM" id="SSF52058">
    <property type="entry name" value="L domain-like"/>
    <property type="match status" value="1"/>
</dbReference>
<dbReference type="PANTHER" id="PTHR18849">
    <property type="entry name" value="LEUCINE RICH REPEAT PROTEIN"/>
    <property type="match status" value="1"/>
</dbReference>
<dbReference type="InterPro" id="IPR001611">
    <property type="entry name" value="Leu-rich_rpt"/>
</dbReference>
<dbReference type="Proteomes" id="UP000179807">
    <property type="component" value="Unassembled WGS sequence"/>
</dbReference>
<dbReference type="PANTHER" id="PTHR18849:SF3">
    <property type="entry name" value="LEUCINE RICH REPEAT CONTAINING 23"/>
    <property type="match status" value="1"/>
</dbReference>
<dbReference type="AlphaFoldDB" id="A0A1J4KEE8"/>
<dbReference type="SMART" id="SM00369">
    <property type="entry name" value="LRR_TYP"/>
    <property type="match status" value="3"/>
</dbReference>
<keyword evidence="5" id="KW-1185">Reference proteome</keyword>
<dbReference type="Pfam" id="PF12799">
    <property type="entry name" value="LRR_4"/>
    <property type="match status" value="1"/>
</dbReference>
<accession>A0A1J4KEE8</accession>
<protein>
    <submittedName>
        <fullName evidence="4">Leucine-rich repeat-containing protein 23-like protein</fullName>
    </submittedName>
</protein>
<dbReference type="Gene3D" id="3.80.10.10">
    <property type="entry name" value="Ribonuclease Inhibitor"/>
    <property type="match status" value="2"/>
</dbReference>
<dbReference type="InterPro" id="IPR003591">
    <property type="entry name" value="Leu-rich_rpt_typical-subtyp"/>
</dbReference>
<name>A0A1J4KEE8_9EUKA</name>
<dbReference type="InterPro" id="IPR025875">
    <property type="entry name" value="Leu-rich_rpt_4"/>
</dbReference>
<evidence type="ECO:0000313" key="5">
    <source>
        <dbReference type="Proteomes" id="UP000179807"/>
    </source>
</evidence>
<dbReference type="EMBL" id="MLAK01000643">
    <property type="protein sequence ID" value="OHT09296.1"/>
    <property type="molecule type" value="Genomic_DNA"/>
</dbReference>
<evidence type="ECO:0000256" key="1">
    <source>
        <dbReference type="ARBA" id="ARBA00022614"/>
    </source>
</evidence>
<organism evidence="4 5">
    <name type="scientific">Tritrichomonas foetus</name>
    <dbReference type="NCBI Taxonomy" id="1144522"/>
    <lineage>
        <taxon>Eukaryota</taxon>
        <taxon>Metamonada</taxon>
        <taxon>Parabasalia</taxon>
        <taxon>Tritrichomonadida</taxon>
        <taxon>Tritrichomonadidae</taxon>
        <taxon>Tritrichomonas</taxon>
    </lineage>
</organism>